<protein>
    <submittedName>
        <fullName evidence="2">Heterokaryon incompatibility protein-domain-containing protein</fullName>
    </submittedName>
</protein>
<evidence type="ECO:0000259" key="1">
    <source>
        <dbReference type="Pfam" id="PF06985"/>
    </source>
</evidence>
<dbReference type="EMBL" id="JAHMHQ010000001">
    <property type="protein sequence ID" value="KAK1655258.1"/>
    <property type="molecule type" value="Genomic_DNA"/>
</dbReference>
<organism evidence="2 3">
    <name type="scientific">Colletotrichum phormii</name>
    <dbReference type="NCBI Taxonomy" id="359342"/>
    <lineage>
        <taxon>Eukaryota</taxon>
        <taxon>Fungi</taxon>
        <taxon>Dikarya</taxon>
        <taxon>Ascomycota</taxon>
        <taxon>Pezizomycotina</taxon>
        <taxon>Sordariomycetes</taxon>
        <taxon>Hypocreomycetidae</taxon>
        <taxon>Glomerellales</taxon>
        <taxon>Glomerellaceae</taxon>
        <taxon>Colletotrichum</taxon>
        <taxon>Colletotrichum acutatum species complex</taxon>
    </lineage>
</organism>
<name>A0AAJ0A2G9_9PEZI</name>
<evidence type="ECO:0000313" key="3">
    <source>
        <dbReference type="Proteomes" id="UP001243989"/>
    </source>
</evidence>
<dbReference type="Pfam" id="PF06985">
    <property type="entry name" value="HET"/>
    <property type="match status" value="1"/>
</dbReference>
<dbReference type="InterPro" id="IPR010730">
    <property type="entry name" value="HET"/>
</dbReference>
<gene>
    <name evidence="2" type="ORF">BDP81DRAFT_401384</name>
</gene>
<keyword evidence="3" id="KW-1185">Reference proteome</keyword>
<dbReference type="GeneID" id="85473667"/>
<feature type="domain" description="Heterokaryon incompatibility" evidence="1">
    <location>
        <begin position="325"/>
        <end position="478"/>
    </location>
</feature>
<reference evidence="2" key="1">
    <citation type="submission" date="2021-06" db="EMBL/GenBank/DDBJ databases">
        <title>Comparative genomics, transcriptomics and evolutionary studies reveal genomic signatures of adaptation to plant cell wall in hemibiotrophic fungi.</title>
        <authorList>
            <consortium name="DOE Joint Genome Institute"/>
            <person name="Baroncelli R."/>
            <person name="Diaz J.F."/>
            <person name="Benocci T."/>
            <person name="Peng M."/>
            <person name="Battaglia E."/>
            <person name="Haridas S."/>
            <person name="Andreopoulos W."/>
            <person name="Labutti K."/>
            <person name="Pangilinan J."/>
            <person name="Floch G.L."/>
            <person name="Makela M.R."/>
            <person name="Henrissat B."/>
            <person name="Grigoriev I.V."/>
            <person name="Crouch J.A."/>
            <person name="De Vries R.P."/>
            <person name="Sukno S.A."/>
            <person name="Thon M.R."/>
        </authorList>
    </citation>
    <scope>NUCLEOTIDE SEQUENCE</scope>
    <source>
        <strain evidence="2">CBS 102054</strain>
    </source>
</reference>
<proteinExistence type="predicted"/>
<sequence length="749" mass="83867">MSRYFPHTAYAEDQPLAGTILTVHVLTRGYTTGTVVGLGIAAASGVASRIRGTTPVPAAAAPFPTSATTTSTATAALRSSGLHTFLRKSGTASAISIGFTGVTMLARMYGREDIEWRDRAWRLMESRSQLEVDDWTYSGAAAGVAALGIARAADCNICHRIWTFLETSPSNGDRDPVTLGPFDYVNLGSFEEALSSKCSRHLPLVKSFHNFCNQRRPLFGRNPADIDIKFQRPGVLTFEESTSTGVQYANFLLLKRESIPNHPGIARILDPEWIDTSVVASWKKQCASSHGPKCANPVKIWLIRPAWVVDTEQRCLVPGARCESYVTLSYRWGKAPGLRILPDTISKLQTPVAIDDLTIASQLAPMVCHAVHLTSAIGERYLWVATLCIDHAREAESTQQLQLMAAIFANASLTIVALDGDAEDGFPGLQGISTPKNQDDDNYGFVPFGDEHFIRDKHDYFGLASWGAYHKRAWTYQEFNMSPRRLIISHNSLHWMYEIMRGMPNLGSFSNLIQDYNPRDLTYEEDALPSISGFLNVITQKRRIRPSWFENRQSYKDFTRPLPPGWTRQDIAEVADPELSEGGDQNVLLYPDGCHMYSFRHSSQPKHEHEHPWHWPFPVPDIQESTQPFMPEQTLYISCDTRRAAVSAFQTGEKNDVSLYSDKKKIGVLRLHNKDQLEDFSQLDAGWASAKEVELVAICRVRNYERSYDKTTGLFSRPFPTTEVYNVLWAEWIDGVAYRLASGRVDKAA</sequence>
<dbReference type="Proteomes" id="UP001243989">
    <property type="component" value="Unassembled WGS sequence"/>
</dbReference>
<evidence type="ECO:0000313" key="2">
    <source>
        <dbReference type="EMBL" id="KAK1655258.1"/>
    </source>
</evidence>
<comment type="caution">
    <text evidence="2">The sequence shown here is derived from an EMBL/GenBank/DDBJ whole genome shotgun (WGS) entry which is preliminary data.</text>
</comment>
<dbReference type="PANTHER" id="PTHR33112">
    <property type="entry name" value="DOMAIN PROTEIN, PUTATIVE-RELATED"/>
    <property type="match status" value="1"/>
</dbReference>
<dbReference type="PANTHER" id="PTHR33112:SF1">
    <property type="entry name" value="HETEROKARYON INCOMPATIBILITY DOMAIN-CONTAINING PROTEIN"/>
    <property type="match status" value="1"/>
</dbReference>
<dbReference type="RefSeq" id="XP_060451302.1">
    <property type="nucleotide sequence ID" value="XM_060588805.1"/>
</dbReference>
<accession>A0AAJ0A2G9</accession>
<dbReference type="AlphaFoldDB" id="A0AAJ0A2G9"/>